<name>A0A4Y3WJ82_NITWI</name>
<reference evidence="1 2" key="1">
    <citation type="submission" date="2019-06" db="EMBL/GenBank/DDBJ databases">
        <title>Whole genome shotgun sequence of Nitrobacter winogradskyi NBRC 14297.</title>
        <authorList>
            <person name="Hosoyama A."/>
            <person name="Uohara A."/>
            <person name="Ohji S."/>
            <person name="Ichikawa N."/>
        </authorList>
    </citation>
    <scope>NUCLEOTIDE SEQUENCE [LARGE SCALE GENOMIC DNA]</scope>
    <source>
        <strain evidence="1 2">NBRC 14297</strain>
    </source>
</reference>
<evidence type="ECO:0000313" key="1">
    <source>
        <dbReference type="EMBL" id="GEC17416.1"/>
    </source>
</evidence>
<dbReference type="EMBL" id="BJNF01000108">
    <property type="protein sequence ID" value="GEC17416.1"/>
    <property type="molecule type" value="Genomic_DNA"/>
</dbReference>
<accession>A0A4Y3WJ82</accession>
<dbReference type="Proteomes" id="UP000318825">
    <property type="component" value="Unassembled WGS sequence"/>
</dbReference>
<proteinExistence type="predicted"/>
<protein>
    <submittedName>
        <fullName evidence="1">Uncharacterized protein</fullName>
    </submittedName>
</protein>
<sequence length="129" mass="14576">MPERGSRFALQPRAKVSLCIGRPNRIRQETIAEFGDIVEAANAKRTSKRPVCFNVCLSIITKVIGENPDDLTSPYVLYALRNDAICEQVEVRIGIVIKVKNDYAIRFWRERGCPESPILFQKFANVHGA</sequence>
<evidence type="ECO:0000313" key="2">
    <source>
        <dbReference type="Proteomes" id="UP000318825"/>
    </source>
</evidence>
<comment type="caution">
    <text evidence="1">The sequence shown here is derived from an EMBL/GenBank/DDBJ whole genome shotgun (WGS) entry which is preliminary data.</text>
</comment>
<gene>
    <name evidence="1" type="ORF">NWI01_33080</name>
</gene>
<organism evidence="1 2">
    <name type="scientific">Nitrobacter winogradskyi</name>
    <name type="common">Nitrobacter agilis</name>
    <dbReference type="NCBI Taxonomy" id="913"/>
    <lineage>
        <taxon>Bacteria</taxon>
        <taxon>Pseudomonadati</taxon>
        <taxon>Pseudomonadota</taxon>
        <taxon>Alphaproteobacteria</taxon>
        <taxon>Hyphomicrobiales</taxon>
        <taxon>Nitrobacteraceae</taxon>
        <taxon>Nitrobacter</taxon>
    </lineage>
</organism>
<dbReference type="AlphaFoldDB" id="A0A4Y3WJ82"/>